<evidence type="ECO:0000313" key="6">
    <source>
        <dbReference type="Proteomes" id="UP001626550"/>
    </source>
</evidence>
<feature type="domain" description="Ig-like" evidence="3">
    <location>
        <begin position="334"/>
        <end position="412"/>
    </location>
</feature>
<dbReference type="InterPro" id="IPR036179">
    <property type="entry name" value="Ig-like_dom_sf"/>
</dbReference>
<dbReference type="PROSITE" id="PS50835">
    <property type="entry name" value="IG_LIKE"/>
    <property type="match status" value="4"/>
</dbReference>
<dbReference type="EMBL" id="JBJKFK010000071">
    <property type="protein sequence ID" value="KAL3320170.1"/>
    <property type="molecule type" value="Genomic_DNA"/>
</dbReference>
<gene>
    <name evidence="5" type="primary">ROBO3</name>
    <name evidence="5" type="ORF">Ciccas_001138</name>
</gene>
<dbReference type="Pfam" id="PF00041">
    <property type="entry name" value="fn3"/>
    <property type="match status" value="1"/>
</dbReference>
<feature type="domain" description="Ig-like" evidence="3">
    <location>
        <begin position="39"/>
        <end position="137"/>
    </location>
</feature>
<dbReference type="InterPro" id="IPR003599">
    <property type="entry name" value="Ig_sub"/>
</dbReference>
<dbReference type="Pfam" id="PF13927">
    <property type="entry name" value="Ig_3"/>
    <property type="match status" value="3"/>
</dbReference>
<dbReference type="SMART" id="SM00060">
    <property type="entry name" value="FN3"/>
    <property type="match status" value="2"/>
</dbReference>
<dbReference type="PANTHER" id="PTHR10075:SF100">
    <property type="entry name" value="FASCICLIN-2"/>
    <property type="match status" value="1"/>
</dbReference>
<keyword evidence="6" id="KW-1185">Reference proteome</keyword>
<dbReference type="InterPro" id="IPR003598">
    <property type="entry name" value="Ig_sub2"/>
</dbReference>
<dbReference type="PANTHER" id="PTHR10075">
    <property type="entry name" value="BASIGIN RELATED"/>
    <property type="match status" value="1"/>
</dbReference>
<dbReference type="InterPro" id="IPR036116">
    <property type="entry name" value="FN3_sf"/>
</dbReference>
<name>A0ABD2QKV2_9PLAT</name>
<dbReference type="FunFam" id="2.60.40.10:FF:000032">
    <property type="entry name" value="palladin isoform X1"/>
    <property type="match status" value="1"/>
</dbReference>
<dbReference type="InterPro" id="IPR007110">
    <property type="entry name" value="Ig-like_dom"/>
</dbReference>
<evidence type="ECO:0000256" key="2">
    <source>
        <dbReference type="ARBA" id="ARBA00023319"/>
    </source>
</evidence>
<feature type="domain" description="Ig-like" evidence="3">
    <location>
        <begin position="142"/>
        <end position="226"/>
    </location>
</feature>
<dbReference type="SMART" id="SM00408">
    <property type="entry name" value="IGc2"/>
    <property type="match status" value="4"/>
</dbReference>
<organism evidence="5 6">
    <name type="scientific">Cichlidogyrus casuarinus</name>
    <dbReference type="NCBI Taxonomy" id="1844966"/>
    <lineage>
        <taxon>Eukaryota</taxon>
        <taxon>Metazoa</taxon>
        <taxon>Spiralia</taxon>
        <taxon>Lophotrochozoa</taxon>
        <taxon>Platyhelminthes</taxon>
        <taxon>Monogenea</taxon>
        <taxon>Monopisthocotylea</taxon>
        <taxon>Dactylogyridea</taxon>
        <taxon>Ancyrocephalidae</taxon>
        <taxon>Cichlidogyrus</taxon>
    </lineage>
</organism>
<evidence type="ECO:0000259" key="4">
    <source>
        <dbReference type="PROSITE" id="PS50853"/>
    </source>
</evidence>
<dbReference type="SUPFAM" id="SSF49265">
    <property type="entry name" value="Fibronectin type III"/>
    <property type="match status" value="2"/>
</dbReference>
<protein>
    <submittedName>
        <fullName evidence="5">Roundabout, axon guidance receptor</fullName>
    </submittedName>
</protein>
<accession>A0ABD2QKV2</accession>
<keyword evidence="5" id="KW-0675">Receptor</keyword>
<dbReference type="InterPro" id="IPR003961">
    <property type="entry name" value="FN3_dom"/>
</dbReference>
<evidence type="ECO:0000259" key="3">
    <source>
        <dbReference type="PROSITE" id="PS50835"/>
    </source>
</evidence>
<dbReference type="CDD" id="cd00063">
    <property type="entry name" value="FN3"/>
    <property type="match status" value="1"/>
</dbReference>
<feature type="domain" description="Fibronectin type-III" evidence="4">
    <location>
        <begin position="428"/>
        <end position="535"/>
    </location>
</feature>
<proteinExistence type="predicted"/>
<comment type="caution">
    <text evidence="5">The sequence shown here is derived from an EMBL/GenBank/DDBJ whole genome shotgun (WGS) entry which is preliminary data.</text>
</comment>
<keyword evidence="2" id="KW-0393">Immunoglobulin domain</keyword>
<dbReference type="SMART" id="SM00409">
    <property type="entry name" value="IG"/>
    <property type="match status" value="4"/>
</dbReference>
<dbReference type="SUPFAM" id="SSF48726">
    <property type="entry name" value="Immunoglobulin"/>
    <property type="match status" value="4"/>
</dbReference>
<dbReference type="Proteomes" id="UP001626550">
    <property type="component" value="Unassembled WGS sequence"/>
</dbReference>
<dbReference type="Gene3D" id="2.60.40.10">
    <property type="entry name" value="Immunoglobulins"/>
    <property type="match status" value="5"/>
</dbReference>
<dbReference type="InterPro" id="IPR013783">
    <property type="entry name" value="Ig-like_fold"/>
</dbReference>
<dbReference type="PROSITE" id="PS50853">
    <property type="entry name" value="FN3"/>
    <property type="match status" value="1"/>
</dbReference>
<reference evidence="5 6" key="1">
    <citation type="submission" date="2024-11" db="EMBL/GenBank/DDBJ databases">
        <title>Adaptive evolution of stress response genes in parasites aligns with host niche diversity.</title>
        <authorList>
            <person name="Hahn C."/>
            <person name="Resl P."/>
        </authorList>
    </citation>
    <scope>NUCLEOTIDE SEQUENCE [LARGE SCALE GENOMIC DNA]</scope>
    <source>
        <strain evidence="5">EGGRZ-B1_66</strain>
        <tissue evidence="5">Body</tissue>
    </source>
</reference>
<evidence type="ECO:0000256" key="1">
    <source>
        <dbReference type="ARBA" id="ARBA00023157"/>
    </source>
</evidence>
<evidence type="ECO:0000313" key="5">
    <source>
        <dbReference type="EMBL" id="KAL3320170.1"/>
    </source>
</evidence>
<keyword evidence="1" id="KW-1015">Disulfide bond</keyword>
<sequence>MTESQNDSVISTLMLDLNVRNQGLYSCKASNAHGVTVTPAARIGISFLDSKFILEPSNRHAARGETVAMDCIPPNGFPPPKVFWFKDNQLINTGPRHTVLPEGTLRIDRIDTSDAGDYFCSARGYHTNQNSTTAYLSIHSKPQFSITPASQEITANSNLVLNCLVMGEPRPLITWRREYFPLSHEKATLLESGALQISAVSPDDAGDYVCQAKSSNGVIEAVASVKVISSPAFVATPPQNVSLTEGNSVTVLCQASGSPSPRIRWFDRNTGLYILPGFSSPRKRICDMNSDALRFFNLQLRDNGYYECIASSTAGVTRSVFYLNVTPNQKLTPPSFGSLSPSQVYLPASSQNASLRCNTPSNNPGGKIIWYKYGALLNALEIHLDPKFVDTYANYTCKIVAPNGRSTEHTIQVLRANNYLSADALHLVPERPLFTSLEQNGLSVSLKWTRVASASSYRIAFMLQTIETSHDCTNSRTRIFEDAVWNFREETSNSMEISDLKPGASYWFEVRAISKNGISEGHLYPQLIHFEDKGKTVNHYPMLRKNEILPKFQEIEFSNMEISSLTATEIEISWEVKASNNMQGQIHGFEINAHSVPMSRCIASVDEEDPNYCSFSDRKINFPQAYYGDEMQQTKLVNLAVDENLEMDQKMTAVLGEMEPFSCYEVALRAFGNDPTFGLLQSRVSGSKLVLTRESLPGKAPEIEQIKWIYERDRPRGLQVAWKPPKQANGLVTSYTIYLLADQSNATKVLHVSKSRDLFCAVMSVVSNKRKPRAKGWMESINFKVSSNGDDKELGTSFELKEHLTLNEPYPSQM</sequence>
<feature type="domain" description="Ig-like" evidence="3">
    <location>
        <begin position="231"/>
        <end position="326"/>
    </location>
</feature>
<dbReference type="AlphaFoldDB" id="A0ABD2QKV2"/>